<evidence type="ECO:0000313" key="15">
    <source>
        <dbReference type="Proteomes" id="UP000285693"/>
    </source>
</evidence>
<dbReference type="EMBL" id="JABWDC010000050">
    <property type="protein sequence ID" value="NUN87287.1"/>
    <property type="molecule type" value="Genomic_DNA"/>
</dbReference>
<dbReference type="InterPro" id="IPR052174">
    <property type="entry name" value="Flavoredoxin"/>
</dbReference>
<reference evidence="12 13" key="2">
    <citation type="submission" date="2018-08" db="EMBL/GenBank/DDBJ databases">
        <title>A genome reference for cultivated species of the human gut microbiota.</title>
        <authorList>
            <person name="Zou Y."/>
            <person name="Xue W."/>
            <person name="Luo G."/>
        </authorList>
    </citation>
    <scope>NUCLEOTIDE SEQUENCE [LARGE SCALE GENOMIC DNA]</scope>
    <source>
        <strain evidence="8 15">AF16-31</strain>
        <strain evidence="7 13">AF18-12LB</strain>
        <strain evidence="10 16">AM22-12LB</strain>
        <strain evidence="9 14">AM23-3</strain>
        <strain evidence="6 12">TM07-19</strain>
    </source>
</reference>
<evidence type="ECO:0000313" key="14">
    <source>
        <dbReference type="Proteomes" id="UP000284579"/>
    </source>
</evidence>
<reference evidence="4" key="5">
    <citation type="submission" date="2022-09" db="EMBL/GenBank/DDBJ databases">
        <title>Draft genome sequence of Coprococcus comes strain 31264.</title>
        <authorList>
            <person name="Atsushi H."/>
            <person name="Moriya O."/>
            <person name="Mitsuo S."/>
        </authorList>
    </citation>
    <scope>NUCLEOTIDE SEQUENCE</scope>
    <source>
        <strain evidence="4">JCM 31264</strain>
    </source>
</reference>
<evidence type="ECO:0000313" key="11">
    <source>
        <dbReference type="Proteomes" id="UP000095727"/>
    </source>
</evidence>
<evidence type="ECO:0000313" key="17">
    <source>
        <dbReference type="Proteomes" id="UP000554488"/>
    </source>
</evidence>
<dbReference type="Proteomes" id="UP000260655">
    <property type="component" value="Unassembled WGS sequence"/>
</dbReference>
<evidence type="ECO:0000313" key="8">
    <source>
        <dbReference type="EMBL" id="RGU45739.1"/>
    </source>
</evidence>
<evidence type="ECO:0000313" key="9">
    <source>
        <dbReference type="EMBL" id="RHF84642.1"/>
    </source>
</evidence>
<feature type="domain" description="Flavin reductase like" evidence="2">
    <location>
        <begin position="22"/>
        <end position="168"/>
    </location>
</feature>
<dbReference type="EMBL" id="BSCI01000008">
    <property type="protein sequence ID" value="GLG87079.1"/>
    <property type="molecule type" value="Genomic_DNA"/>
</dbReference>
<dbReference type="Proteomes" id="UP000283360">
    <property type="component" value="Unassembled WGS sequence"/>
</dbReference>
<dbReference type="EMBL" id="QSOV01000005">
    <property type="protein sequence ID" value="RGJ24127.1"/>
    <property type="molecule type" value="Genomic_DNA"/>
</dbReference>
<organism evidence="6 12">
    <name type="scientific">Coprococcus comes</name>
    <dbReference type="NCBI Taxonomy" id="410072"/>
    <lineage>
        <taxon>Bacteria</taxon>
        <taxon>Bacillati</taxon>
        <taxon>Bacillota</taxon>
        <taxon>Clostridia</taxon>
        <taxon>Lachnospirales</taxon>
        <taxon>Lachnospiraceae</taxon>
        <taxon>Coprococcus</taxon>
    </lineage>
</organism>
<evidence type="ECO:0000313" key="10">
    <source>
        <dbReference type="EMBL" id="RHG61949.1"/>
    </source>
</evidence>
<evidence type="ECO:0000313" key="13">
    <source>
        <dbReference type="Proteomes" id="UP000283360"/>
    </source>
</evidence>
<dbReference type="AlphaFoldDB" id="A0A173ZK25"/>
<dbReference type="Proteomes" id="UP000284579">
    <property type="component" value="Unassembled WGS sequence"/>
</dbReference>
<dbReference type="Pfam" id="PF01613">
    <property type="entry name" value="Flavin_Reduct"/>
    <property type="match status" value="1"/>
</dbReference>
<dbReference type="EMBL" id="QRXY01000008">
    <property type="protein sequence ID" value="RGU45739.1"/>
    <property type="molecule type" value="Genomic_DNA"/>
</dbReference>
<dbReference type="SUPFAM" id="SSF50475">
    <property type="entry name" value="FMN-binding split barrel"/>
    <property type="match status" value="1"/>
</dbReference>
<evidence type="ECO:0000313" key="16">
    <source>
        <dbReference type="Proteomes" id="UP000286595"/>
    </source>
</evidence>
<dbReference type="Gene3D" id="2.30.110.10">
    <property type="entry name" value="Electron Transport, Fmn-binding Protein, Chain A"/>
    <property type="match status" value="1"/>
</dbReference>
<keyword evidence="13" id="KW-1185">Reference proteome</keyword>
<evidence type="ECO:0000313" key="12">
    <source>
        <dbReference type="Proteomes" id="UP000260655"/>
    </source>
</evidence>
<evidence type="ECO:0000313" key="7">
    <source>
        <dbReference type="EMBL" id="RGT91197.1"/>
    </source>
</evidence>
<name>A0A173ZK25_9FIRM</name>
<dbReference type="EMBL" id="CYXR01000006">
    <property type="protein sequence ID" value="CUM85212.1"/>
    <property type="molecule type" value="Genomic_DNA"/>
</dbReference>
<reference evidence="4" key="6">
    <citation type="submission" date="2022-11" db="EMBL/GenBank/DDBJ databases">
        <title>Draft genome sequence of Coprococcus comes strain 31264.</title>
        <authorList>
            <person name="Hisatomi A."/>
            <person name="Ohkuma M."/>
            <person name="Sakamoto M."/>
        </authorList>
    </citation>
    <scope>NUCLEOTIDE SEQUENCE</scope>
    <source>
        <strain evidence="4">JCM 31264</strain>
    </source>
</reference>
<dbReference type="PANTHER" id="PTHR43567:SF5">
    <property type="entry name" value="HYPOTHETICAL CYTOSOLIC PROTEIN"/>
    <property type="match status" value="1"/>
</dbReference>
<dbReference type="GO" id="GO:0016646">
    <property type="term" value="F:oxidoreductase activity, acting on the CH-NH group of donors, NAD or NADP as acceptor"/>
    <property type="evidence" value="ECO:0007669"/>
    <property type="project" value="UniProtKB-ARBA"/>
</dbReference>
<dbReference type="GO" id="GO:0010181">
    <property type="term" value="F:FMN binding"/>
    <property type="evidence" value="ECO:0007669"/>
    <property type="project" value="InterPro"/>
</dbReference>
<dbReference type="Proteomes" id="UP000554488">
    <property type="component" value="Unassembled WGS sequence"/>
</dbReference>
<evidence type="ECO:0000313" key="6">
    <source>
        <dbReference type="EMBL" id="RGJ24127.1"/>
    </source>
</evidence>
<reference evidence="5 17" key="3">
    <citation type="submission" date="2020-04" db="EMBL/GenBank/DDBJ databases">
        <authorList>
            <person name="Pieper L."/>
        </authorList>
    </citation>
    <scope>NUCLEOTIDE SEQUENCE [LARGE SCALE GENOMIC DNA]</scope>
    <source>
        <strain evidence="5 17">F22</strain>
    </source>
</reference>
<dbReference type="Proteomes" id="UP000285693">
    <property type="component" value="Unassembled WGS sequence"/>
</dbReference>
<dbReference type="Proteomes" id="UP001145109">
    <property type="component" value="Unassembled WGS sequence"/>
</dbReference>
<accession>A0A173ZK25</accession>
<dbReference type="EMBL" id="QRHO01000004">
    <property type="protein sequence ID" value="RHF84642.1"/>
    <property type="molecule type" value="Genomic_DNA"/>
</dbReference>
<dbReference type="InterPro" id="IPR012349">
    <property type="entry name" value="Split_barrel_FMN-bd"/>
</dbReference>
<sequence length="169" mass="19592">MSFTEIKAEELKDNPFDLIGKQWMLITAGNEEKCNTMTASWGGVGIMWGKPTATAYIRDSRYTKEFVDREDYFTLAFFGEEHREALNLCGRVSGRDEDKIKEAGLTPYYVDGTVAFEEAKMIFVCKKVYVQRMGEENFVEKANLDKWYADKDMHNMYMGEIKKILVKED</sequence>
<evidence type="ECO:0000313" key="3">
    <source>
        <dbReference type="EMBL" id="CUM85212.1"/>
    </source>
</evidence>
<dbReference type="RefSeq" id="WP_055156082.1">
    <property type="nucleotide sequence ID" value="NZ_BSCI01000008.1"/>
</dbReference>
<dbReference type="Proteomes" id="UP000095727">
    <property type="component" value="Unassembled WGS sequence"/>
</dbReference>
<proteinExistence type="inferred from homology"/>
<dbReference type="PANTHER" id="PTHR43567">
    <property type="entry name" value="FLAVOREDOXIN-RELATED-RELATED"/>
    <property type="match status" value="1"/>
</dbReference>
<dbReference type="Proteomes" id="UP000286595">
    <property type="component" value="Unassembled WGS sequence"/>
</dbReference>
<evidence type="ECO:0000313" key="4">
    <source>
        <dbReference type="EMBL" id="GLG87079.1"/>
    </source>
</evidence>
<evidence type="ECO:0000313" key="5">
    <source>
        <dbReference type="EMBL" id="NUN87287.1"/>
    </source>
</evidence>
<evidence type="ECO:0000259" key="2">
    <source>
        <dbReference type="Pfam" id="PF01613"/>
    </source>
</evidence>
<reference evidence="5 17" key="4">
    <citation type="submission" date="2020-07" db="EMBL/GenBank/DDBJ databases">
        <title>Bacterial metabolism rescues the inhibition of intestinal drug absorption by food and drug additives.</title>
        <authorList>
            <person name="Zou L."/>
            <person name="Spanogiannopoulos P."/>
            <person name="Chien H.-C."/>
            <person name="Pieper L.M."/>
            <person name="Cai W."/>
            <person name="Khuri N."/>
            <person name="Pottel J."/>
            <person name="Vora B."/>
            <person name="Ni Z."/>
            <person name="Tsakalozou E."/>
            <person name="Zhang W."/>
            <person name="Shoichet B.K."/>
            <person name="Giacomini K.M."/>
            <person name="Turnbaugh P.J."/>
        </authorList>
    </citation>
    <scope>NUCLEOTIDE SEQUENCE [LARGE SCALE GENOMIC DNA]</scope>
    <source>
        <strain evidence="5 17">F22</strain>
    </source>
</reference>
<gene>
    <name evidence="3" type="primary">flr_1</name>
    <name evidence="4" type="ORF">comes_16240</name>
    <name evidence="10" type="ORF">DW252_03465</name>
    <name evidence="9" type="ORF">DW656_04760</name>
    <name evidence="8" type="ORF">DWW65_07665</name>
    <name evidence="7" type="ORF">DWX03_04720</name>
    <name evidence="6" type="ORF">DXD67_06350</name>
    <name evidence="3" type="ORF">ERS852574_01127</name>
    <name evidence="5" type="ORF">HUU93_11915</name>
</gene>
<reference evidence="3 11" key="1">
    <citation type="submission" date="2015-09" db="EMBL/GenBank/DDBJ databases">
        <authorList>
            <consortium name="Pathogen Informatics"/>
        </authorList>
    </citation>
    <scope>NUCLEOTIDE SEQUENCE [LARGE SCALE GENOMIC DNA]</scope>
    <source>
        <strain evidence="3 11">2789STDY5834962</strain>
    </source>
</reference>
<evidence type="ECO:0000256" key="1">
    <source>
        <dbReference type="ARBA" id="ARBA00038054"/>
    </source>
</evidence>
<dbReference type="EMBL" id="QRIM01000003">
    <property type="protein sequence ID" value="RHG61949.1"/>
    <property type="molecule type" value="Genomic_DNA"/>
</dbReference>
<dbReference type="EMBL" id="QRXJ01000005">
    <property type="protein sequence ID" value="RGT91197.1"/>
    <property type="molecule type" value="Genomic_DNA"/>
</dbReference>
<dbReference type="OrthoDB" id="9791490at2"/>
<protein>
    <submittedName>
        <fullName evidence="4 6">Flavin reductase</fullName>
    </submittedName>
    <submittedName>
        <fullName evidence="3">Flavoredoxin</fullName>
    </submittedName>
</protein>
<dbReference type="InterPro" id="IPR002563">
    <property type="entry name" value="Flavin_Rdtase-like_dom"/>
</dbReference>
<comment type="similarity">
    <text evidence="1">Belongs to the flavoredoxin family.</text>
</comment>